<organism evidence="1 2">
    <name type="scientific">Actinomadura adrarensis</name>
    <dbReference type="NCBI Taxonomy" id="1819600"/>
    <lineage>
        <taxon>Bacteria</taxon>
        <taxon>Bacillati</taxon>
        <taxon>Actinomycetota</taxon>
        <taxon>Actinomycetes</taxon>
        <taxon>Streptosporangiales</taxon>
        <taxon>Thermomonosporaceae</taxon>
        <taxon>Actinomadura</taxon>
    </lineage>
</organism>
<feature type="non-terminal residue" evidence="1">
    <location>
        <position position="1"/>
    </location>
</feature>
<comment type="caution">
    <text evidence="1">The sequence shown here is derived from an EMBL/GenBank/DDBJ whole genome shotgun (WGS) entry which is preliminary data.</text>
</comment>
<evidence type="ECO:0000313" key="1">
    <source>
        <dbReference type="EMBL" id="MFD0856595.1"/>
    </source>
</evidence>
<name>A0ABW3CPW5_9ACTN</name>
<protein>
    <submittedName>
        <fullName evidence="1">Uncharacterized protein</fullName>
    </submittedName>
</protein>
<sequence>GAVTDVDLTRQVTEEDQPRLRSGAVILPASGRGQAAVRALESWFAARFTRLPTAGPGEFRFKVTEEIAAELHFNDRQSRVGLEIGTPLIPSDLKASVHRTGRDAAVHRRATEIARVLERKAEVPPQMTLVPCEGAKKTVAVVAESMGQEPAGLVLYDRPEERSTFTTGDGRPGAVTRLPMTAGTKIVGTVDRLSVTVEGDLVTSVFRPCA</sequence>
<proteinExistence type="predicted"/>
<reference evidence="2" key="1">
    <citation type="journal article" date="2019" name="Int. J. Syst. Evol. Microbiol.">
        <title>The Global Catalogue of Microorganisms (GCM) 10K type strain sequencing project: providing services to taxonomists for standard genome sequencing and annotation.</title>
        <authorList>
            <consortium name="The Broad Institute Genomics Platform"/>
            <consortium name="The Broad Institute Genome Sequencing Center for Infectious Disease"/>
            <person name="Wu L."/>
            <person name="Ma J."/>
        </authorList>
    </citation>
    <scope>NUCLEOTIDE SEQUENCE [LARGE SCALE GENOMIC DNA]</scope>
    <source>
        <strain evidence="2">JCM 31696</strain>
    </source>
</reference>
<accession>A0ABW3CPW5</accession>
<dbReference type="Proteomes" id="UP001597083">
    <property type="component" value="Unassembled WGS sequence"/>
</dbReference>
<gene>
    <name evidence="1" type="ORF">ACFQ07_30465</name>
</gene>
<evidence type="ECO:0000313" key="2">
    <source>
        <dbReference type="Proteomes" id="UP001597083"/>
    </source>
</evidence>
<dbReference type="EMBL" id="JBHTIR010004182">
    <property type="protein sequence ID" value="MFD0856595.1"/>
    <property type="molecule type" value="Genomic_DNA"/>
</dbReference>
<keyword evidence="2" id="KW-1185">Reference proteome</keyword>